<dbReference type="Gene3D" id="2.30.110.10">
    <property type="entry name" value="Electron Transport, Fmn-binding Protein, Chain A"/>
    <property type="match status" value="1"/>
</dbReference>
<organism evidence="2 3">
    <name type="scientific">Periweissella cryptocerci</name>
    <dbReference type="NCBI Taxonomy" id="2506420"/>
    <lineage>
        <taxon>Bacteria</taxon>
        <taxon>Bacillati</taxon>
        <taxon>Bacillota</taxon>
        <taxon>Bacilli</taxon>
        <taxon>Lactobacillales</taxon>
        <taxon>Lactobacillaceae</taxon>
        <taxon>Periweissella</taxon>
    </lineage>
</organism>
<gene>
    <name evidence="2" type="ORF">EQG49_12000</name>
</gene>
<proteinExistence type="predicted"/>
<evidence type="ECO:0000313" key="3">
    <source>
        <dbReference type="Proteomes" id="UP000292886"/>
    </source>
</evidence>
<dbReference type="InterPro" id="IPR012349">
    <property type="entry name" value="Split_barrel_FMN-bd"/>
</dbReference>
<evidence type="ECO:0000313" key="2">
    <source>
        <dbReference type="EMBL" id="QBO37125.1"/>
    </source>
</evidence>
<dbReference type="EMBL" id="CP037940">
    <property type="protein sequence ID" value="QBO37125.1"/>
    <property type="molecule type" value="Genomic_DNA"/>
</dbReference>
<dbReference type="AlphaFoldDB" id="A0A4V1AIY5"/>
<sequence length="144" mass="15942">MATAEELFEAYFTNNANHTLALATATADGVPNIRHIFYAPNPEQMNQFYIATIHTSPKNHEFEDNDKVSFITPVKEDGVGYVASNSAVIKKSAKQFSEIEPLLAARLPEGFQFKGNDDAMNVYEITFASAKVSDRNGAQFLEFA</sequence>
<dbReference type="Pfam" id="PF22696">
    <property type="entry name" value="Putative_PNPOx_2"/>
    <property type="match status" value="1"/>
</dbReference>
<dbReference type="RefSeq" id="WP_133364202.1">
    <property type="nucleotide sequence ID" value="NZ_CP037940.1"/>
</dbReference>
<protein>
    <submittedName>
        <fullName evidence="2">Pyridoxamine 5'-phosphate oxidase family protein</fullName>
    </submittedName>
</protein>
<accession>A0A4V1AIY5</accession>
<dbReference type="KEGG" id="wei:EQG49_12000"/>
<feature type="domain" description="Pyridoxamine 5'-phosphate oxidase-like" evidence="1">
    <location>
        <begin position="17"/>
        <end position="135"/>
    </location>
</feature>
<dbReference type="Proteomes" id="UP000292886">
    <property type="component" value="Chromosome"/>
</dbReference>
<dbReference type="SUPFAM" id="SSF50475">
    <property type="entry name" value="FMN-binding split barrel"/>
    <property type="match status" value="1"/>
</dbReference>
<name>A0A4V1AIY5_9LACO</name>
<reference evidence="3" key="1">
    <citation type="submission" date="2019-03" db="EMBL/GenBank/DDBJ databases">
        <title>Weissella sp. 26KH-42 Genome sequencing.</title>
        <authorList>
            <person name="Heo J."/>
            <person name="Kim S.-J."/>
            <person name="Kim J.-S."/>
            <person name="Hong S.-B."/>
            <person name="Kwon S.-W."/>
        </authorList>
    </citation>
    <scope>NUCLEOTIDE SEQUENCE [LARGE SCALE GENOMIC DNA]</scope>
    <source>
        <strain evidence="3">26KH-42</strain>
    </source>
</reference>
<dbReference type="InterPro" id="IPR055196">
    <property type="entry name" value="Putative_PNPOx_2"/>
</dbReference>
<evidence type="ECO:0000259" key="1">
    <source>
        <dbReference type="Pfam" id="PF22696"/>
    </source>
</evidence>
<keyword evidence="3" id="KW-1185">Reference proteome</keyword>